<dbReference type="InterPro" id="IPR024684">
    <property type="entry name" value="Tscrpt_act_PerC/SfV_Orf40"/>
</dbReference>
<reference evidence="1 2" key="1">
    <citation type="submission" date="2017-09" db="EMBL/GenBank/DDBJ databases">
        <title>Mdr eskape-Ghana.</title>
        <authorList>
            <person name="Agyepong N."/>
            <person name="Janice J."/>
            <person name="Samuelsen O."/>
            <person name="Owusu-Ofori A."/>
            <person name="Sundsfjord A."/>
            <person name="Essack S."/>
            <person name="Pedersen T."/>
        </authorList>
    </citation>
    <scope>NUCLEOTIDE SEQUENCE [LARGE SCALE GENOMIC DNA]</scope>
    <source>
        <strain evidence="1 2">46</strain>
    </source>
</reference>
<gene>
    <name evidence="1" type="ORF">CP911_12130</name>
</gene>
<organism evidence="1 2">
    <name type="scientific">Klebsiella quasipneumoniae</name>
    <dbReference type="NCBI Taxonomy" id="1463165"/>
    <lineage>
        <taxon>Bacteria</taxon>
        <taxon>Pseudomonadati</taxon>
        <taxon>Pseudomonadota</taxon>
        <taxon>Gammaproteobacteria</taxon>
        <taxon>Enterobacterales</taxon>
        <taxon>Enterobacteriaceae</taxon>
        <taxon>Klebsiella/Raoultella group</taxon>
        <taxon>Klebsiella</taxon>
        <taxon>Klebsiella pneumoniae complex</taxon>
    </lineage>
</organism>
<dbReference type="RefSeq" id="WP_022064642.1">
    <property type="nucleotide sequence ID" value="NZ_AP022112.1"/>
</dbReference>
<proteinExistence type="predicted"/>
<evidence type="ECO:0000313" key="2">
    <source>
        <dbReference type="Proteomes" id="UP000217648"/>
    </source>
</evidence>
<dbReference type="Pfam" id="PF06069">
    <property type="entry name" value="PerC"/>
    <property type="match status" value="1"/>
</dbReference>
<accession>A0A2A5MJL2</accession>
<dbReference type="NCBIfam" id="NF033650">
    <property type="entry name" value="ANR_neg_reg"/>
    <property type="match status" value="1"/>
</dbReference>
<dbReference type="Proteomes" id="UP000217648">
    <property type="component" value="Unassembled WGS sequence"/>
</dbReference>
<name>A0A2A5MJL2_9ENTR</name>
<dbReference type="EMBL" id="NXHG01000006">
    <property type="protein sequence ID" value="PCM61086.1"/>
    <property type="molecule type" value="Genomic_DNA"/>
</dbReference>
<dbReference type="InterPro" id="IPR047666">
    <property type="entry name" value="ANR_neg_reg"/>
</dbReference>
<sequence length="103" mass="11770">MIKDSKAEELEAKGLYRRAATRWQEVMLLCTEDDDREWVKQRHDMCLDNVKRPPVKAENFGDLHKAVTETQHRMGIAQPNGNSFRLNGGKRQRQTTSGGDGSQ</sequence>
<protein>
    <submittedName>
        <fullName evidence="1">PerC family transcriptional regulator</fullName>
    </submittedName>
</protein>
<evidence type="ECO:0000313" key="1">
    <source>
        <dbReference type="EMBL" id="PCM61086.1"/>
    </source>
</evidence>
<dbReference type="AlphaFoldDB" id="A0A2A5MJL2"/>
<comment type="caution">
    <text evidence="1">The sequence shown here is derived from an EMBL/GenBank/DDBJ whole genome shotgun (WGS) entry which is preliminary data.</text>
</comment>